<dbReference type="GO" id="GO:0008270">
    <property type="term" value="F:zinc ion binding"/>
    <property type="evidence" value="ECO:0007669"/>
    <property type="project" value="InterPro"/>
</dbReference>
<dbReference type="PROSITE" id="PS00059">
    <property type="entry name" value="ADH_ZINC"/>
    <property type="match status" value="1"/>
</dbReference>
<proteinExistence type="inferred from homology"/>
<evidence type="ECO:0000256" key="4">
    <source>
        <dbReference type="RuleBase" id="RU361277"/>
    </source>
</evidence>
<dbReference type="PANTHER" id="PTHR43401">
    <property type="entry name" value="L-THREONINE 3-DEHYDROGENASE"/>
    <property type="match status" value="1"/>
</dbReference>
<reference evidence="6" key="1">
    <citation type="submission" date="2020-08" db="EMBL/GenBank/DDBJ databases">
        <title>Genome public.</title>
        <authorList>
            <person name="Liu C."/>
            <person name="Sun Q."/>
        </authorList>
    </citation>
    <scope>NUCLEOTIDE SEQUENCE</scope>
    <source>
        <strain evidence="6">NSJ-15</strain>
    </source>
</reference>
<keyword evidence="2 4" id="KW-0862">Zinc</keyword>
<sequence>MKSEGIWVVEPNKIEIRTIDVPDPEYNQVQIETKACGVCAWDSYLYQGISAPGPIPYMIGHEAAGVVVKAGAGVKNVKPGDKVFCASGSNDMMNQYFNVDSDCVAKIPDDTTDYVSWVAEPTVCVVNLLAITNIQPGDKVALVGAGYMGLLTLMGLQAYPMGEITVFEKRADRLAMAKEYNPTYCFDPDSEEGKAHIEKLVAEGGVDVVIDFGATDSAYALADKLILHDAGKFVLGSWHRHEETFDGTHWHMSGVTVYNLSPNSNAHFREMIPRTCELIKRGVYQPGKLVTHVADYHDAEPVFLKSISKEDGYMKGVITF</sequence>
<organism evidence="6 7">
    <name type="scientific">Massiliimalia timonensis</name>
    <dbReference type="NCBI Taxonomy" id="1987501"/>
    <lineage>
        <taxon>Bacteria</taxon>
        <taxon>Bacillati</taxon>
        <taxon>Bacillota</taxon>
        <taxon>Clostridia</taxon>
        <taxon>Eubacteriales</taxon>
        <taxon>Oscillospiraceae</taxon>
        <taxon>Massiliimalia</taxon>
    </lineage>
</organism>
<evidence type="ECO:0000256" key="2">
    <source>
        <dbReference type="ARBA" id="ARBA00022833"/>
    </source>
</evidence>
<dbReference type="InterPro" id="IPR013154">
    <property type="entry name" value="ADH-like_N"/>
</dbReference>
<gene>
    <name evidence="6" type="ORF">H8702_05225</name>
</gene>
<keyword evidence="1 4" id="KW-0479">Metal-binding</keyword>
<dbReference type="Pfam" id="PF08240">
    <property type="entry name" value="ADH_N"/>
    <property type="match status" value="1"/>
</dbReference>
<keyword evidence="3" id="KW-0560">Oxidoreductase</keyword>
<comment type="caution">
    <text evidence="6">The sequence shown here is derived from an EMBL/GenBank/DDBJ whole genome shotgun (WGS) entry which is preliminary data.</text>
</comment>
<dbReference type="InterPro" id="IPR020843">
    <property type="entry name" value="ER"/>
</dbReference>
<comment type="cofactor">
    <cofactor evidence="4">
        <name>Zn(2+)</name>
        <dbReference type="ChEBI" id="CHEBI:29105"/>
    </cofactor>
</comment>
<dbReference type="Pfam" id="PF00107">
    <property type="entry name" value="ADH_zinc_N"/>
    <property type="match status" value="1"/>
</dbReference>
<dbReference type="InterPro" id="IPR011032">
    <property type="entry name" value="GroES-like_sf"/>
</dbReference>
<dbReference type="GO" id="GO:0016491">
    <property type="term" value="F:oxidoreductase activity"/>
    <property type="evidence" value="ECO:0007669"/>
    <property type="project" value="UniProtKB-KW"/>
</dbReference>
<protein>
    <submittedName>
        <fullName evidence="6">Alcohol dehydrogenase catalytic domain-containing protein</fullName>
    </submittedName>
</protein>
<evidence type="ECO:0000256" key="3">
    <source>
        <dbReference type="ARBA" id="ARBA00023002"/>
    </source>
</evidence>
<dbReference type="InterPro" id="IPR050129">
    <property type="entry name" value="Zn_alcohol_dh"/>
</dbReference>
<evidence type="ECO:0000259" key="5">
    <source>
        <dbReference type="SMART" id="SM00829"/>
    </source>
</evidence>
<name>A0A8J6PAU6_9FIRM</name>
<evidence type="ECO:0000313" key="7">
    <source>
        <dbReference type="Proteomes" id="UP000632659"/>
    </source>
</evidence>
<dbReference type="SMART" id="SM00829">
    <property type="entry name" value="PKS_ER"/>
    <property type="match status" value="1"/>
</dbReference>
<dbReference type="Proteomes" id="UP000632659">
    <property type="component" value="Unassembled WGS sequence"/>
</dbReference>
<dbReference type="Gene3D" id="3.90.180.10">
    <property type="entry name" value="Medium-chain alcohol dehydrogenases, catalytic domain"/>
    <property type="match status" value="2"/>
</dbReference>
<keyword evidence="7" id="KW-1185">Reference proteome</keyword>
<evidence type="ECO:0000313" key="6">
    <source>
        <dbReference type="EMBL" id="MBC8610522.1"/>
    </source>
</evidence>
<dbReference type="PANTHER" id="PTHR43401:SF2">
    <property type="entry name" value="L-THREONINE 3-DEHYDROGENASE"/>
    <property type="match status" value="1"/>
</dbReference>
<dbReference type="RefSeq" id="WP_154825464.1">
    <property type="nucleotide sequence ID" value="NZ_JACRTL010000002.1"/>
</dbReference>
<dbReference type="Gene3D" id="3.40.50.720">
    <property type="entry name" value="NAD(P)-binding Rossmann-like Domain"/>
    <property type="match status" value="1"/>
</dbReference>
<dbReference type="InterPro" id="IPR002328">
    <property type="entry name" value="ADH_Zn_CS"/>
</dbReference>
<dbReference type="SUPFAM" id="SSF51735">
    <property type="entry name" value="NAD(P)-binding Rossmann-fold domains"/>
    <property type="match status" value="1"/>
</dbReference>
<accession>A0A8J6PAU6</accession>
<dbReference type="SUPFAM" id="SSF50129">
    <property type="entry name" value="GroES-like"/>
    <property type="match status" value="1"/>
</dbReference>
<dbReference type="EMBL" id="JACRTL010000002">
    <property type="protein sequence ID" value="MBC8610522.1"/>
    <property type="molecule type" value="Genomic_DNA"/>
</dbReference>
<evidence type="ECO:0000256" key="1">
    <source>
        <dbReference type="ARBA" id="ARBA00022723"/>
    </source>
</evidence>
<comment type="similarity">
    <text evidence="4">Belongs to the zinc-containing alcohol dehydrogenase family.</text>
</comment>
<dbReference type="InterPro" id="IPR013149">
    <property type="entry name" value="ADH-like_C"/>
</dbReference>
<dbReference type="AlphaFoldDB" id="A0A8J6PAU6"/>
<dbReference type="InterPro" id="IPR036291">
    <property type="entry name" value="NAD(P)-bd_dom_sf"/>
</dbReference>
<feature type="domain" description="Enoyl reductase (ER)" evidence="5">
    <location>
        <begin position="11"/>
        <end position="318"/>
    </location>
</feature>